<evidence type="ECO:0000259" key="2">
    <source>
        <dbReference type="Pfam" id="PF05161"/>
    </source>
</evidence>
<evidence type="ECO:0000313" key="5">
    <source>
        <dbReference type="Proteomes" id="UP000479190"/>
    </source>
</evidence>
<dbReference type="InterPro" id="IPR039760">
    <property type="entry name" value="MOFRL_protein"/>
</dbReference>
<gene>
    <name evidence="4" type="ORF">TBRA_LOCUS15001</name>
</gene>
<feature type="non-terminal residue" evidence="4">
    <location>
        <position position="1"/>
    </location>
</feature>
<feature type="non-terminal residue" evidence="4">
    <location>
        <position position="486"/>
    </location>
</feature>
<dbReference type="Pfam" id="PF13660">
    <property type="entry name" value="DUF4147"/>
    <property type="match status" value="1"/>
</dbReference>
<dbReference type="SUPFAM" id="SSF82544">
    <property type="entry name" value="GckA/TtuD-like"/>
    <property type="match status" value="1"/>
</dbReference>
<reference evidence="4 5" key="1">
    <citation type="submission" date="2020-02" db="EMBL/GenBank/DDBJ databases">
        <authorList>
            <person name="Ferguson B K."/>
        </authorList>
    </citation>
    <scope>NUCLEOTIDE SEQUENCE [LARGE SCALE GENOMIC DNA]</scope>
</reference>
<dbReference type="InterPro" id="IPR007835">
    <property type="entry name" value="MOFRL"/>
</dbReference>
<dbReference type="Gene3D" id="3.40.50.10180">
    <property type="entry name" value="Glycerate kinase, MOFRL-like N-terminal domain"/>
    <property type="match status" value="1"/>
</dbReference>
<proteinExistence type="inferred from homology"/>
<dbReference type="AlphaFoldDB" id="A0A6H5IYL2"/>
<dbReference type="OrthoDB" id="44918at2759"/>
<dbReference type="Pfam" id="PF05161">
    <property type="entry name" value="MOFRL"/>
    <property type="match status" value="1"/>
</dbReference>
<dbReference type="GO" id="GO:0008887">
    <property type="term" value="F:glycerate kinase activity"/>
    <property type="evidence" value="ECO:0007669"/>
    <property type="project" value="InterPro"/>
</dbReference>
<dbReference type="PANTHER" id="PTHR12227">
    <property type="entry name" value="GLYCERATE KINASE"/>
    <property type="match status" value="1"/>
</dbReference>
<name>A0A6H5IYL2_9HYME</name>
<dbReference type="PANTHER" id="PTHR12227:SF0">
    <property type="entry name" value="GLYCERATE KINASE"/>
    <property type="match status" value="1"/>
</dbReference>
<protein>
    <recommendedName>
        <fullName evidence="6">Glycerate kinase</fullName>
    </recommendedName>
</protein>
<dbReference type="InterPro" id="IPR025286">
    <property type="entry name" value="MOFRL_assoc_dom"/>
</dbReference>
<dbReference type="GO" id="GO:0005737">
    <property type="term" value="C:cytoplasm"/>
    <property type="evidence" value="ECO:0007669"/>
    <property type="project" value="TreeGrafter"/>
</dbReference>
<accession>A0A6H5IYL2</accession>
<dbReference type="InterPro" id="IPR037035">
    <property type="entry name" value="GK-like_C_sf"/>
</dbReference>
<evidence type="ECO:0000313" key="4">
    <source>
        <dbReference type="EMBL" id="CAB0043413.1"/>
    </source>
</evidence>
<organism evidence="4 5">
    <name type="scientific">Trichogramma brassicae</name>
    <dbReference type="NCBI Taxonomy" id="86971"/>
    <lineage>
        <taxon>Eukaryota</taxon>
        <taxon>Metazoa</taxon>
        <taxon>Ecdysozoa</taxon>
        <taxon>Arthropoda</taxon>
        <taxon>Hexapoda</taxon>
        <taxon>Insecta</taxon>
        <taxon>Pterygota</taxon>
        <taxon>Neoptera</taxon>
        <taxon>Endopterygota</taxon>
        <taxon>Hymenoptera</taxon>
        <taxon>Apocrita</taxon>
        <taxon>Proctotrupomorpha</taxon>
        <taxon>Chalcidoidea</taxon>
        <taxon>Trichogrammatidae</taxon>
        <taxon>Trichogramma</taxon>
    </lineage>
</organism>
<feature type="domain" description="MOFRL" evidence="2">
    <location>
        <begin position="375"/>
        <end position="469"/>
    </location>
</feature>
<evidence type="ECO:0000256" key="1">
    <source>
        <dbReference type="ARBA" id="ARBA00005393"/>
    </source>
</evidence>
<dbReference type="EMBL" id="CADCXV010001316">
    <property type="protein sequence ID" value="CAB0043413.1"/>
    <property type="molecule type" value="Genomic_DNA"/>
</dbReference>
<evidence type="ECO:0008006" key="6">
    <source>
        <dbReference type="Google" id="ProtNLM"/>
    </source>
</evidence>
<comment type="similarity">
    <text evidence="1">Belongs to the glycerate kinase type-2 family.</text>
</comment>
<dbReference type="InterPro" id="IPR038614">
    <property type="entry name" value="GK_N_sf"/>
</dbReference>
<keyword evidence="5" id="KW-1185">Reference proteome</keyword>
<dbReference type="Proteomes" id="UP000479190">
    <property type="component" value="Unassembled WGS sequence"/>
</dbReference>
<dbReference type="Gene3D" id="3.40.1480.10">
    <property type="entry name" value="MOFRL domain"/>
    <property type="match status" value="1"/>
</dbReference>
<evidence type="ECO:0000259" key="3">
    <source>
        <dbReference type="Pfam" id="PF13660"/>
    </source>
</evidence>
<feature type="domain" description="MOFRL-associated" evidence="3">
    <location>
        <begin position="29"/>
        <end position="250"/>
    </location>
</feature>
<sequence>MPRRLIESKITAGDDNNVLKIEDTQGKAHSCVLGDSVYIIGFGKAVAGMALPLKQRLARGFRRAVLSIPKGSLSSEAPIEITTELEDVQRDATFEVYEGATNNQPDLASFEASKKILELVESVEERSQIFVLISGGGSALLSSPRAPFVDFQEKINLCRKLQNSGADIRELNVVRGFLSRVKAGGLARVALRRHVSIHSLILSDIVGDPIESIASGPTSYVDLGQIRQGTIDILRKYGLFESCEESFQRSLLSNDSSGVVRDNVKDEFQESVSNIVIGNNDIALSEAAEHARREYGLEVIRLSRSVQGGVGRVSQAYAKFTRIVCQVLKGAYDNVGDFMRDALEQRFDVLGVNEDILARTFERLNEPSIDQSGVLLLAGGEPTVALKGTGKGGRNQELALRFSLDLAEALANDPELEKKYFILFLSAATDGQDGPTDAAGAFGWTDLPRQMHRMVRDLQNSIASNSDFTKTNISKEKLKILIDYLP</sequence>